<dbReference type="PROSITE" id="PS51186">
    <property type="entry name" value="GNAT"/>
    <property type="match status" value="1"/>
</dbReference>
<name>A0A2A2PUN3_9PSED</name>
<keyword evidence="1 4" id="KW-0808">Transferase</keyword>
<organism evidence="4 5">
    <name type="scientific">Pseudomonas moraviensis</name>
    <dbReference type="NCBI Taxonomy" id="321662"/>
    <lineage>
        <taxon>Bacteria</taxon>
        <taxon>Pseudomonadati</taxon>
        <taxon>Pseudomonadota</taxon>
        <taxon>Gammaproteobacteria</taxon>
        <taxon>Pseudomonadales</taxon>
        <taxon>Pseudomonadaceae</taxon>
        <taxon>Pseudomonas</taxon>
    </lineage>
</organism>
<dbReference type="PANTHER" id="PTHR43800:SF1">
    <property type="entry name" value="PEPTIDYL-LYSINE N-ACETYLTRANSFERASE YJAB"/>
    <property type="match status" value="1"/>
</dbReference>
<dbReference type="RefSeq" id="WP_095669200.1">
    <property type="nucleotide sequence ID" value="NZ_NRSS01000004.1"/>
</dbReference>
<evidence type="ECO:0000256" key="2">
    <source>
        <dbReference type="ARBA" id="ARBA00023315"/>
    </source>
</evidence>
<evidence type="ECO:0000259" key="3">
    <source>
        <dbReference type="PROSITE" id="PS51186"/>
    </source>
</evidence>
<sequence>MSFVVRRARQSDADALPAIERSAAELFRSDPTLAWLADTDVASTAQHRQFIDHAHVWVAENTSAQLAGFIRALDVGKQLHVEELSVSLAFQGQGVGRHLLLAAIEHARREQMRAVTLTTFRNVPWNAPFYQRMGFVGVAPGEHDAHLLDALQNEIEQGFAAERRCAMQLRLP</sequence>
<reference evidence="4 5" key="1">
    <citation type="submission" date="2017-08" db="EMBL/GenBank/DDBJ databases">
        <title>Draft Genome Sequence of Pseudomonas moraviensis TYU6, isolated from Taxus cuspidata by using PacBio Single-Molecule Real-Time Technology.</title>
        <authorList>
            <person name="Baek K.-H."/>
            <person name="Mishra A.K."/>
        </authorList>
    </citation>
    <scope>NUCLEOTIDE SEQUENCE [LARGE SCALE GENOMIC DNA]</scope>
    <source>
        <strain evidence="4 5">TYU6</strain>
    </source>
</reference>
<dbReference type="CDD" id="cd04301">
    <property type="entry name" value="NAT_SF"/>
    <property type="match status" value="1"/>
</dbReference>
<dbReference type="Gene3D" id="3.40.630.30">
    <property type="match status" value="1"/>
</dbReference>
<dbReference type="Proteomes" id="UP000217830">
    <property type="component" value="Unassembled WGS sequence"/>
</dbReference>
<feature type="domain" description="N-acetyltransferase" evidence="3">
    <location>
        <begin position="3"/>
        <end position="154"/>
    </location>
</feature>
<dbReference type="SUPFAM" id="SSF55729">
    <property type="entry name" value="Acyl-CoA N-acyltransferases (Nat)"/>
    <property type="match status" value="1"/>
</dbReference>
<gene>
    <name evidence="4" type="ORF">CKQ80_27905</name>
</gene>
<dbReference type="InterPro" id="IPR016181">
    <property type="entry name" value="Acyl_CoA_acyltransferase"/>
</dbReference>
<evidence type="ECO:0000313" key="4">
    <source>
        <dbReference type="EMBL" id="PAW58951.1"/>
    </source>
</evidence>
<comment type="caution">
    <text evidence="4">The sequence shown here is derived from an EMBL/GenBank/DDBJ whole genome shotgun (WGS) entry which is preliminary data.</text>
</comment>
<evidence type="ECO:0000256" key="1">
    <source>
        <dbReference type="ARBA" id="ARBA00022679"/>
    </source>
</evidence>
<dbReference type="EMBL" id="NRST01000001">
    <property type="protein sequence ID" value="PAW58951.1"/>
    <property type="molecule type" value="Genomic_DNA"/>
</dbReference>
<dbReference type="PANTHER" id="PTHR43800">
    <property type="entry name" value="PEPTIDYL-LYSINE N-ACETYLTRANSFERASE YJAB"/>
    <property type="match status" value="1"/>
</dbReference>
<protein>
    <submittedName>
        <fullName evidence="4">GNAT family N-acetyltransferase</fullName>
    </submittedName>
</protein>
<dbReference type="Pfam" id="PF00583">
    <property type="entry name" value="Acetyltransf_1"/>
    <property type="match status" value="1"/>
</dbReference>
<dbReference type="GO" id="GO:0016747">
    <property type="term" value="F:acyltransferase activity, transferring groups other than amino-acyl groups"/>
    <property type="evidence" value="ECO:0007669"/>
    <property type="project" value="InterPro"/>
</dbReference>
<keyword evidence="5" id="KW-1185">Reference proteome</keyword>
<proteinExistence type="predicted"/>
<evidence type="ECO:0000313" key="5">
    <source>
        <dbReference type="Proteomes" id="UP000217830"/>
    </source>
</evidence>
<dbReference type="AlphaFoldDB" id="A0A2A2PUN3"/>
<accession>A0A2A2PUN3</accession>
<dbReference type="InterPro" id="IPR000182">
    <property type="entry name" value="GNAT_dom"/>
</dbReference>
<keyword evidence="2" id="KW-0012">Acyltransferase</keyword>